<protein>
    <submittedName>
        <fullName evidence="1">Uncharacterized protein</fullName>
    </submittedName>
</protein>
<name>G5RUX6_SALET</name>
<dbReference type="Proteomes" id="UP000004776">
    <property type="component" value="Unassembled WGS sequence"/>
</dbReference>
<evidence type="ECO:0000313" key="2">
    <source>
        <dbReference type="Proteomes" id="UP000004776"/>
    </source>
</evidence>
<feature type="non-terminal residue" evidence="1">
    <location>
        <position position="1"/>
    </location>
</feature>
<dbReference type="EMBL" id="AFCW01000867">
    <property type="protein sequence ID" value="EHD04017.1"/>
    <property type="molecule type" value="Genomic_DNA"/>
</dbReference>
<reference evidence="1 2" key="1">
    <citation type="journal article" date="2011" name="BMC Genomics">
        <title>Genome sequencing reveals diversification of virulence factor content and possible host adaptation in distinct subpopulations of Salmonella enterica.</title>
        <authorList>
            <person name="den Bakker H.C."/>
            <person name="Moreno Switt A.I."/>
            <person name="Govoni G."/>
            <person name="Cummings C.A."/>
            <person name="Ranieri M.L."/>
            <person name="Degoricija L."/>
            <person name="Hoelzer K."/>
            <person name="Rodriguez-Rivera L.D."/>
            <person name="Brown S."/>
            <person name="Bolchacova E."/>
            <person name="Furtado M.R."/>
            <person name="Wiedmann M."/>
        </authorList>
    </citation>
    <scope>NUCLEOTIDE SEQUENCE [LARGE SCALE GENOMIC DNA]</scope>
    <source>
        <strain evidence="1 2">R8-2977</strain>
    </source>
</reference>
<gene>
    <name evidence="1" type="ORF">LTSEURB_2206</name>
</gene>
<proteinExistence type="predicted"/>
<dbReference type="AlphaFoldDB" id="G5RUX6"/>
<evidence type="ECO:0000313" key="1">
    <source>
        <dbReference type="EMBL" id="EHD04017.1"/>
    </source>
</evidence>
<accession>G5RUX6</accession>
<organism evidence="1 2">
    <name type="scientific">Salmonella enterica subsp. enterica serovar Urbana str. R8-2977</name>
    <dbReference type="NCBI Taxonomy" id="913084"/>
    <lineage>
        <taxon>Bacteria</taxon>
        <taxon>Pseudomonadati</taxon>
        <taxon>Pseudomonadota</taxon>
        <taxon>Gammaproteobacteria</taxon>
        <taxon>Enterobacterales</taxon>
        <taxon>Enterobacteriaceae</taxon>
        <taxon>Salmonella</taxon>
    </lineage>
</organism>
<sequence>FTAHPATPPGFTFCPARCQRVFIFTFPIYHLQLTETTTQCERI</sequence>
<comment type="caution">
    <text evidence="1">The sequence shown here is derived from an EMBL/GenBank/DDBJ whole genome shotgun (WGS) entry which is preliminary data.</text>
</comment>